<dbReference type="AlphaFoldDB" id="A0AA86VKN8"/>
<reference evidence="1" key="1">
    <citation type="submission" date="2023-10" db="EMBL/GenBank/DDBJ databases">
        <authorList>
            <person name="Domelevo Entfellner J.-B."/>
        </authorList>
    </citation>
    <scope>NUCLEOTIDE SEQUENCE</scope>
</reference>
<dbReference type="Proteomes" id="UP001189624">
    <property type="component" value="Chromosome 3"/>
</dbReference>
<accession>A0AA86VKN8</accession>
<keyword evidence="2" id="KW-1185">Reference proteome</keyword>
<name>A0AA86VKN8_9FABA</name>
<evidence type="ECO:0000313" key="2">
    <source>
        <dbReference type="Proteomes" id="UP001189624"/>
    </source>
</evidence>
<gene>
    <name evidence="1" type="ORF">AYBTSS11_LOCUS11413</name>
</gene>
<dbReference type="Gramene" id="rna-AYBTSS11_LOCUS11413">
    <property type="protein sequence ID" value="CAJ1943548.1"/>
    <property type="gene ID" value="gene-AYBTSS11_LOCUS11413"/>
</dbReference>
<sequence>MSRVSTIIASPFIDGSPSHCLSPPPHTCHTFDSYVVKGITHYFKPLEENHSYEAIIYNKDIPTMTRT</sequence>
<protein>
    <submittedName>
        <fullName evidence="1">Uncharacterized protein</fullName>
    </submittedName>
</protein>
<dbReference type="EMBL" id="OY731400">
    <property type="protein sequence ID" value="CAJ1943548.1"/>
    <property type="molecule type" value="Genomic_DNA"/>
</dbReference>
<proteinExistence type="predicted"/>
<evidence type="ECO:0000313" key="1">
    <source>
        <dbReference type="EMBL" id="CAJ1943548.1"/>
    </source>
</evidence>
<organism evidence="1 2">
    <name type="scientific">Sphenostylis stenocarpa</name>
    <dbReference type="NCBI Taxonomy" id="92480"/>
    <lineage>
        <taxon>Eukaryota</taxon>
        <taxon>Viridiplantae</taxon>
        <taxon>Streptophyta</taxon>
        <taxon>Embryophyta</taxon>
        <taxon>Tracheophyta</taxon>
        <taxon>Spermatophyta</taxon>
        <taxon>Magnoliopsida</taxon>
        <taxon>eudicotyledons</taxon>
        <taxon>Gunneridae</taxon>
        <taxon>Pentapetalae</taxon>
        <taxon>rosids</taxon>
        <taxon>fabids</taxon>
        <taxon>Fabales</taxon>
        <taxon>Fabaceae</taxon>
        <taxon>Papilionoideae</taxon>
        <taxon>50 kb inversion clade</taxon>
        <taxon>NPAAA clade</taxon>
        <taxon>indigoferoid/millettioid clade</taxon>
        <taxon>Phaseoleae</taxon>
        <taxon>Sphenostylis</taxon>
    </lineage>
</organism>